<dbReference type="OrthoDB" id="9787688at2"/>
<dbReference type="Pfam" id="PF11849">
    <property type="entry name" value="DUF3369"/>
    <property type="match status" value="1"/>
</dbReference>
<keyword evidence="5" id="KW-1185">Reference proteome</keyword>
<dbReference type="Pfam" id="PF13487">
    <property type="entry name" value="HD_5"/>
    <property type="match status" value="1"/>
</dbReference>
<organism evidence="4 5">
    <name type="scientific">Alteromonas alba</name>
    <dbReference type="NCBI Taxonomy" id="2079529"/>
    <lineage>
        <taxon>Bacteria</taxon>
        <taxon>Pseudomonadati</taxon>
        <taxon>Pseudomonadota</taxon>
        <taxon>Gammaproteobacteria</taxon>
        <taxon>Alteromonadales</taxon>
        <taxon>Alteromonadaceae</taxon>
        <taxon>Alteromonas/Salinimonas group</taxon>
        <taxon>Alteromonas</taxon>
    </lineage>
</organism>
<sequence>MLSDELLFTNDDKTDLEEELLAAWTVLVVDDEPEVHAVTRMVLADFVFEQRPVNIITASSAAEARDILLADKHNAIAVAIIDVVMETTQAGLELVRWVRETLRNHLIRLILRTGQPGEAPEERVIRDYDINDYKNKTELTAMRLTTSMYAALRAYRDIRLIERHRQGLEKIISATTEFIECDTLPQFASAILKQISVLLAIETSAIICCAITRDVKSGNQYKILATNFQSKSLSTIPAKVQTRIEEALNQHSNIQGNDYFVSYFTTRRGMENVLYVAKNEPLEPVQHHLLSFFAHNIAVSHENLKLREVIRDSQRELSYIIGEAVELRSKETGSHVRRVAHISALLARQYGLPDSEAEMIKLASPLHDVGKVAIPDLILNKPGPHTDEERQIMQTHAKAGFDMLRKSTNPILQLGATIAHEHHECWDGSGYPNGLVKNAISVAGRIVAIADVFDALGSSRCYKSSWSETRIREYFNEQRGKQFDPRLVDLLLANFTTFAAIRGQFPDPQ</sequence>
<dbReference type="AlphaFoldDB" id="A0A2S9VGK2"/>
<feature type="domain" description="Response regulatory" evidence="2">
    <location>
        <begin position="25"/>
        <end position="151"/>
    </location>
</feature>
<protein>
    <submittedName>
        <fullName evidence="4">Phosphodiesterase</fullName>
    </submittedName>
</protein>
<dbReference type="InterPro" id="IPR037522">
    <property type="entry name" value="HD_GYP_dom"/>
</dbReference>
<dbReference type="CDD" id="cd00077">
    <property type="entry name" value="HDc"/>
    <property type="match status" value="1"/>
</dbReference>
<dbReference type="PROSITE" id="PS51832">
    <property type="entry name" value="HD_GYP"/>
    <property type="match status" value="1"/>
</dbReference>
<evidence type="ECO:0000259" key="2">
    <source>
        <dbReference type="PROSITE" id="PS50110"/>
    </source>
</evidence>
<comment type="caution">
    <text evidence="4">The sequence shown here is derived from an EMBL/GenBank/DDBJ whole genome shotgun (WGS) entry which is preliminary data.</text>
</comment>
<evidence type="ECO:0000313" key="4">
    <source>
        <dbReference type="EMBL" id="PRO75602.1"/>
    </source>
</evidence>
<dbReference type="PANTHER" id="PTHR45228:SF9">
    <property type="entry name" value="3'3'-CGAMP-SPECIFIC PHOSPHODIESTERASE 2"/>
    <property type="match status" value="1"/>
</dbReference>
<name>A0A2S9VGK2_9ALTE</name>
<reference evidence="5" key="1">
    <citation type="journal article" date="2020" name="Int. J. Syst. Evol. Microbiol.">
        <title>Alteromonas alba sp. nov., a marine bacterium isolated from the seawater of the West Pacific Ocean.</title>
        <authorList>
            <person name="Sun C."/>
            <person name="Wu Y.-H."/>
            <person name="Xamxidin M."/>
            <person name="Cheng H."/>
            <person name="Xu X.-W."/>
        </authorList>
    </citation>
    <scope>NUCLEOTIDE SEQUENCE [LARGE SCALE GENOMIC DNA]</scope>
    <source>
        <strain evidence="5">190</strain>
    </source>
</reference>
<dbReference type="GO" id="GO:0008081">
    <property type="term" value="F:phosphoric diester hydrolase activity"/>
    <property type="evidence" value="ECO:0007669"/>
    <property type="project" value="UniProtKB-ARBA"/>
</dbReference>
<dbReference type="SUPFAM" id="SSF52172">
    <property type="entry name" value="CheY-like"/>
    <property type="match status" value="1"/>
</dbReference>
<dbReference type="InterPro" id="IPR021800">
    <property type="entry name" value="DUF3369"/>
</dbReference>
<dbReference type="InterPro" id="IPR003607">
    <property type="entry name" value="HD/PDEase_dom"/>
</dbReference>
<dbReference type="RefSeq" id="WP_105932820.1">
    <property type="nucleotide sequence ID" value="NZ_PVNP01000003.1"/>
</dbReference>
<dbReference type="PROSITE" id="PS50110">
    <property type="entry name" value="RESPONSE_REGULATORY"/>
    <property type="match status" value="1"/>
</dbReference>
<dbReference type="SMART" id="SM00448">
    <property type="entry name" value="REC"/>
    <property type="match status" value="1"/>
</dbReference>
<evidence type="ECO:0000313" key="5">
    <source>
        <dbReference type="Proteomes" id="UP000238949"/>
    </source>
</evidence>
<dbReference type="SUPFAM" id="SSF109604">
    <property type="entry name" value="HD-domain/PDEase-like"/>
    <property type="match status" value="1"/>
</dbReference>
<dbReference type="InterPro" id="IPR052020">
    <property type="entry name" value="Cyclic_di-GMP/3'3'-cGAMP_PDE"/>
</dbReference>
<dbReference type="Gene3D" id="1.10.3210.10">
    <property type="entry name" value="Hypothetical protein af1432"/>
    <property type="match status" value="1"/>
</dbReference>
<dbReference type="SMART" id="SM00471">
    <property type="entry name" value="HDc"/>
    <property type="match status" value="1"/>
</dbReference>
<keyword evidence="1" id="KW-0597">Phosphoprotein</keyword>
<evidence type="ECO:0000256" key="1">
    <source>
        <dbReference type="PROSITE-ProRule" id="PRU00169"/>
    </source>
</evidence>
<gene>
    <name evidence="4" type="ORF">C6Y40_00450</name>
</gene>
<dbReference type="EMBL" id="PVNP01000003">
    <property type="protein sequence ID" value="PRO75602.1"/>
    <property type="molecule type" value="Genomic_DNA"/>
</dbReference>
<feature type="domain" description="HD-GYP" evidence="3">
    <location>
        <begin position="310"/>
        <end position="507"/>
    </location>
</feature>
<feature type="modified residue" description="4-aspartylphosphate" evidence="1">
    <location>
        <position position="82"/>
    </location>
</feature>
<dbReference type="Gene3D" id="3.40.50.2300">
    <property type="match status" value="1"/>
</dbReference>
<evidence type="ECO:0000259" key="3">
    <source>
        <dbReference type="PROSITE" id="PS51832"/>
    </source>
</evidence>
<accession>A0A2S9VGK2</accession>
<dbReference type="GO" id="GO:0000160">
    <property type="term" value="P:phosphorelay signal transduction system"/>
    <property type="evidence" value="ECO:0007669"/>
    <property type="project" value="InterPro"/>
</dbReference>
<dbReference type="Proteomes" id="UP000238949">
    <property type="component" value="Unassembled WGS sequence"/>
</dbReference>
<dbReference type="PANTHER" id="PTHR45228">
    <property type="entry name" value="CYCLIC DI-GMP PHOSPHODIESTERASE TM_0186-RELATED"/>
    <property type="match status" value="1"/>
</dbReference>
<dbReference type="InterPro" id="IPR011006">
    <property type="entry name" value="CheY-like_superfamily"/>
</dbReference>
<dbReference type="InterPro" id="IPR001789">
    <property type="entry name" value="Sig_transdc_resp-reg_receiver"/>
</dbReference>
<proteinExistence type="predicted"/>